<keyword evidence="3" id="KW-1185">Reference proteome</keyword>
<name>A0A501QMP8_9FLAO</name>
<sequence>MNKKKGLIISVTLFLVFFVIDRFTLMPVRAKQFWVQESGRNLGDPIAYKQSFEMDGSKIMNKRKVFLKFKKIEKVAFILLDVILVHFISRHQ</sequence>
<organism evidence="2 3">
    <name type="scientific">Flavobacterium microcysteis</name>
    <dbReference type="NCBI Taxonomy" id="2596891"/>
    <lineage>
        <taxon>Bacteria</taxon>
        <taxon>Pseudomonadati</taxon>
        <taxon>Bacteroidota</taxon>
        <taxon>Flavobacteriia</taxon>
        <taxon>Flavobacteriales</taxon>
        <taxon>Flavobacteriaceae</taxon>
        <taxon>Flavobacterium</taxon>
    </lineage>
</organism>
<gene>
    <name evidence="2" type="ORF">FJA49_00170</name>
</gene>
<evidence type="ECO:0000256" key="1">
    <source>
        <dbReference type="SAM" id="Phobius"/>
    </source>
</evidence>
<evidence type="ECO:0000313" key="2">
    <source>
        <dbReference type="EMBL" id="TPD73744.1"/>
    </source>
</evidence>
<keyword evidence="1" id="KW-0472">Membrane</keyword>
<dbReference type="RefSeq" id="WP_139997608.1">
    <property type="nucleotide sequence ID" value="NZ_VFJE01000044.1"/>
</dbReference>
<proteinExistence type="predicted"/>
<dbReference type="AlphaFoldDB" id="A0A501QMP8"/>
<comment type="caution">
    <text evidence="2">The sequence shown here is derived from an EMBL/GenBank/DDBJ whole genome shotgun (WGS) entry which is preliminary data.</text>
</comment>
<reference evidence="2 3" key="2">
    <citation type="submission" date="2019-06" db="EMBL/GenBank/DDBJ databases">
        <authorList>
            <person name="Seo Y."/>
        </authorList>
    </citation>
    <scope>NUCLEOTIDE SEQUENCE [LARGE SCALE GENOMIC DNA]</scope>
    <source>
        <strain evidence="2 3">MaA-Y11</strain>
    </source>
</reference>
<feature type="transmembrane region" description="Helical" evidence="1">
    <location>
        <begin position="6"/>
        <end position="25"/>
    </location>
</feature>
<keyword evidence="1" id="KW-0812">Transmembrane</keyword>
<dbReference type="EMBL" id="VFJE01000044">
    <property type="protein sequence ID" value="TPD73744.1"/>
    <property type="molecule type" value="Genomic_DNA"/>
</dbReference>
<dbReference type="OrthoDB" id="1357847at2"/>
<reference evidence="2 3" key="1">
    <citation type="submission" date="2019-06" db="EMBL/GenBank/DDBJ databases">
        <title>Flavobacterium sp. MaA-Y11 from geoumgang.</title>
        <authorList>
            <person name="Jeong S."/>
        </authorList>
    </citation>
    <scope>NUCLEOTIDE SEQUENCE [LARGE SCALE GENOMIC DNA]</scope>
    <source>
        <strain evidence="2 3">MaA-Y11</strain>
    </source>
</reference>
<evidence type="ECO:0000313" key="3">
    <source>
        <dbReference type="Proteomes" id="UP000319175"/>
    </source>
</evidence>
<accession>A0A501QMP8</accession>
<protein>
    <submittedName>
        <fullName evidence="2">Uncharacterized protein</fullName>
    </submittedName>
</protein>
<keyword evidence="1" id="KW-1133">Transmembrane helix</keyword>
<dbReference type="Proteomes" id="UP000319175">
    <property type="component" value="Unassembled WGS sequence"/>
</dbReference>